<evidence type="ECO:0000259" key="2">
    <source>
        <dbReference type="Pfam" id="PF11127"/>
    </source>
</evidence>
<sequence>MKKNVGSVERLLRIVVGAGLVAWAYFGHVPWAYLGAIPLLTGLIGWCPPYALLGISTCKK</sequence>
<evidence type="ECO:0000256" key="1">
    <source>
        <dbReference type="SAM" id="Phobius"/>
    </source>
</evidence>
<keyword evidence="1" id="KW-0472">Membrane</keyword>
<dbReference type="EMBL" id="DRMJ01000131">
    <property type="protein sequence ID" value="HHL42505.1"/>
    <property type="molecule type" value="Genomic_DNA"/>
</dbReference>
<dbReference type="AlphaFoldDB" id="A0A7C5R7R1"/>
<comment type="caution">
    <text evidence="3">The sequence shown here is derived from an EMBL/GenBank/DDBJ whole genome shotgun (WGS) entry which is preliminary data.</text>
</comment>
<accession>A0A7C5R7R1</accession>
<gene>
    <name evidence="3" type="ORF">ENJ42_02710</name>
</gene>
<evidence type="ECO:0000313" key="3">
    <source>
        <dbReference type="EMBL" id="HHL42505.1"/>
    </source>
</evidence>
<reference evidence="3" key="1">
    <citation type="journal article" date="2020" name="mSystems">
        <title>Genome- and Community-Level Interaction Insights into Carbon Utilization and Element Cycling Functions of Hydrothermarchaeota in Hydrothermal Sediment.</title>
        <authorList>
            <person name="Zhou Z."/>
            <person name="Liu Y."/>
            <person name="Xu W."/>
            <person name="Pan J."/>
            <person name="Luo Z.H."/>
            <person name="Li M."/>
        </authorList>
    </citation>
    <scope>NUCLEOTIDE SEQUENCE [LARGE SCALE GENOMIC DNA]</scope>
    <source>
        <strain evidence="3">HyVt-485</strain>
    </source>
</reference>
<protein>
    <submittedName>
        <fullName evidence="3">DUF2892 domain-containing protein</fullName>
    </submittedName>
</protein>
<keyword evidence="1" id="KW-1133">Transmembrane helix</keyword>
<dbReference type="Pfam" id="PF11127">
    <property type="entry name" value="YgaP-like_TM"/>
    <property type="match status" value="1"/>
</dbReference>
<feature type="transmembrane region" description="Helical" evidence="1">
    <location>
        <begin position="7"/>
        <end position="26"/>
    </location>
</feature>
<dbReference type="InterPro" id="IPR021309">
    <property type="entry name" value="YgaP-like_TM"/>
</dbReference>
<name>A0A7C5R7R1_9PROT</name>
<feature type="transmembrane region" description="Helical" evidence="1">
    <location>
        <begin position="32"/>
        <end position="53"/>
    </location>
</feature>
<feature type="domain" description="Inner membrane protein YgaP-like transmembrane" evidence="2">
    <location>
        <begin position="1"/>
        <end position="60"/>
    </location>
</feature>
<organism evidence="3">
    <name type="scientific">Hellea balneolensis</name>
    <dbReference type="NCBI Taxonomy" id="287478"/>
    <lineage>
        <taxon>Bacteria</taxon>
        <taxon>Pseudomonadati</taxon>
        <taxon>Pseudomonadota</taxon>
        <taxon>Alphaproteobacteria</taxon>
        <taxon>Maricaulales</taxon>
        <taxon>Robiginitomaculaceae</taxon>
        <taxon>Hellea</taxon>
    </lineage>
</organism>
<proteinExistence type="predicted"/>
<keyword evidence="1" id="KW-0812">Transmembrane</keyword>
<dbReference type="Proteomes" id="UP000885830">
    <property type="component" value="Unassembled WGS sequence"/>
</dbReference>